<dbReference type="OrthoDB" id="5119556at2"/>
<keyword evidence="2" id="KW-0472">Membrane</keyword>
<dbReference type="Pfam" id="PF19779">
    <property type="entry name" value="DUF6264"/>
    <property type="match status" value="1"/>
</dbReference>
<dbReference type="EMBL" id="WBJZ01000007">
    <property type="protein sequence ID" value="KAB1657913.1"/>
    <property type="molecule type" value="Genomic_DNA"/>
</dbReference>
<dbReference type="AlphaFoldDB" id="A0A7J5BVN6"/>
<evidence type="ECO:0000256" key="1">
    <source>
        <dbReference type="SAM" id="MobiDB-lite"/>
    </source>
</evidence>
<evidence type="ECO:0000313" key="3">
    <source>
        <dbReference type="EMBL" id="KAB1657913.1"/>
    </source>
</evidence>
<protein>
    <submittedName>
        <fullName evidence="3">Uncharacterized protein</fullName>
    </submittedName>
</protein>
<dbReference type="Proteomes" id="UP000467240">
    <property type="component" value="Unassembled WGS sequence"/>
</dbReference>
<accession>A0A7J5BVN6</accession>
<dbReference type="InterPro" id="IPR046231">
    <property type="entry name" value="DUF6264"/>
</dbReference>
<comment type="caution">
    <text evidence="3">The sequence shown here is derived from an EMBL/GenBank/DDBJ whole genome shotgun (WGS) entry which is preliminary data.</text>
</comment>
<feature type="transmembrane region" description="Helical" evidence="2">
    <location>
        <begin position="194"/>
        <end position="217"/>
    </location>
</feature>
<feature type="transmembrane region" description="Helical" evidence="2">
    <location>
        <begin position="114"/>
        <end position="134"/>
    </location>
</feature>
<evidence type="ECO:0000313" key="4">
    <source>
        <dbReference type="Proteomes" id="UP000467240"/>
    </source>
</evidence>
<feature type="compositionally biased region" description="Polar residues" evidence="1">
    <location>
        <begin position="48"/>
        <end position="58"/>
    </location>
</feature>
<dbReference type="RefSeq" id="WP_158040071.1">
    <property type="nucleotide sequence ID" value="NZ_JACCFV010000001.1"/>
</dbReference>
<feature type="compositionally biased region" description="Basic and acidic residues" evidence="1">
    <location>
        <begin position="1"/>
        <end position="13"/>
    </location>
</feature>
<evidence type="ECO:0000256" key="2">
    <source>
        <dbReference type="SAM" id="Phobius"/>
    </source>
</evidence>
<sequence>MSHPSDQADRPDDGAPAAPSSGGGRPAAHPESTPVETGRTGEPGRTRPTGSPSTTIGRSRTGVKAKPDGPTTNESPKNASGTSRNPNLSNFTATPMGVVDTEKLKENRRRSDRMVGIMLLAVGILATITNMVMFTENSLAMTFASFYEQYGVGAYTRPDGLTALSLVGILGHPAIYAIALYLTLIRWRAGKRAAWIPVLGAVLATLFSFALIMLGIMMHPELVQALTAAAQQTPAPTPTP</sequence>
<feature type="transmembrane region" description="Helical" evidence="2">
    <location>
        <begin position="161"/>
        <end position="182"/>
    </location>
</feature>
<keyword evidence="2" id="KW-0812">Transmembrane</keyword>
<gene>
    <name evidence="3" type="ORF">F8O01_06440</name>
</gene>
<keyword evidence="4" id="KW-1185">Reference proteome</keyword>
<proteinExistence type="predicted"/>
<name>A0A7J5BVN6_9MICO</name>
<feature type="compositionally biased region" description="Polar residues" evidence="1">
    <location>
        <begin position="70"/>
        <end position="93"/>
    </location>
</feature>
<reference evidence="3 4" key="1">
    <citation type="submission" date="2019-09" db="EMBL/GenBank/DDBJ databases">
        <title>Phylogeny of genus Pseudoclavibacter and closely related genus.</title>
        <authorList>
            <person name="Li Y."/>
        </authorList>
    </citation>
    <scope>NUCLEOTIDE SEQUENCE [LARGE SCALE GENOMIC DNA]</scope>
    <source>
        <strain evidence="3 4">DSM 23821</strain>
    </source>
</reference>
<keyword evidence="2" id="KW-1133">Transmembrane helix</keyword>
<organism evidence="3 4">
    <name type="scientific">Pseudoclavibacter chungangensis</name>
    <dbReference type="NCBI Taxonomy" id="587635"/>
    <lineage>
        <taxon>Bacteria</taxon>
        <taxon>Bacillati</taxon>
        <taxon>Actinomycetota</taxon>
        <taxon>Actinomycetes</taxon>
        <taxon>Micrococcales</taxon>
        <taxon>Microbacteriaceae</taxon>
        <taxon>Pseudoclavibacter</taxon>
    </lineage>
</organism>
<feature type="region of interest" description="Disordered" evidence="1">
    <location>
        <begin position="1"/>
        <end position="105"/>
    </location>
</feature>